<dbReference type="EMBL" id="LR798261">
    <property type="protein sequence ID" value="CAB5218689.1"/>
    <property type="molecule type" value="Genomic_DNA"/>
</dbReference>
<reference evidence="1" key="1">
    <citation type="submission" date="2020-05" db="EMBL/GenBank/DDBJ databases">
        <authorList>
            <person name="Chiriac C."/>
            <person name="Salcher M."/>
            <person name="Ghai R."/>
            <person name="Kavagutti S V."/>
        </authorList>
    </citation>
    <scope>NUCLEOTIDE SEQUENCE</scope>
</reference>
<accession>A0A6J7WKU2</accession>
<sequence>MIVEYILVGFFTAFGWYGANHYVIEPYLDTQHEQQTK</sequence>
<protein>
    <submittedName>
        <fullName evidence="1">Uncharacterized protein</fullName>
    </submittedName>
</protein>
<proteinExistence type="predicted"/>
<organism evidence="1">
    <name type="scientific">uncultured Caudovirales phage</name>
    <dbReference type="NCBI Taxonomy" id="2100421"/>
    <lineage>
        <taxon>Viruses</taxon>
        <taxon>Duplodnaviria</taxon>
        <taxon>Heunggongvirae</taxon>
        <taxon>Uroviricota</taxon>
        <taxon>Caudoviricetes</taxon>
        <taxon>Peduoviridae</taxon>
        <taxon>Maltschvirus</taxon>
        <taxon>Maltschvirus maltsch</taxon>
    </lineage>
</organism>
<evidence type="ECO:0000313" key="1">
    <source>
        <dbReference type="EMBL" id="CAB5218689.1"/>
    </source>
</evidence>
<name>A0A6J7WKU2_9CAUD</name>
<gene>
    <name evidence="1" type="ORF">UFOVP218_57</name>
</gene>